<evidence type="ECO:0000313" key="2">
    <source>
        <dbReference type="EMBL" id="OIJ39758.1"/>
    </source>
</evidence>
<dbReference type="GO" id="GO:0043683">
    <property type="term" value="P:type IV pilus assembly"/>
    <property type="evidence" value="ECO:0007669"/>
    <property type="project" value="InterPro"/>
</dbReference>
<dbReference type="Pfam" id="PF16074">
    <property type="entry name" value="PilW"/>
    <property type="match status" value="1"/>
</dbReference>
<keyword evidence="1" id="KW-0812">Transmembrane</keyword>
<dbReference type="Pfam" id="PF07963">
    <property type="entry name" value="N_methyl"/>
    <property type="match status" value="1"/>
</dbReference>
<evidence type="ECO:0008006" key="4">
    <source>
        <dbReference type="Google" id="ProtNLM"/>
    </source>
</evidence>
<comment type="caution">
    <text evidence="2">The sequence shown here is derived from an EMBL/GenBank/DDBJ whole genome shotgun (WGS) entry which is preliminary data.</text>
</comment>
<sequence length="391" mass="40906">MSSRAQARRMAGFSLVELMVSIVIGLLAVLFATRMMTDSETTKRGALGGSDSMQNGMMAMFSISGDAEQAGYGLNDPILNGCDTLFTDNSGYALASASRDGVGVTPLAAAVIVPGADGKPDQLTMYAGSAPGGTGTTRLLTNYIGGNQLVVDRPLYGFAVGDVIVVAPENGEGKCALAQVAALTGQGAAPAISIGDVRYRYNAGALARNFDGSASRIFNLGGEANLSFHTWLVRDGVLRLRATNLGADGEAAHAVADNIVSLKAQYGFDKRAAADFDPELGMQVGEWSSAMIDADDDGVTGGPGDYQRVAALRIAVVARAKTPERPGSDGVCTAQPQAIKVFGSAQPQGVDPVEVELDVRVADDPVDWRCYRYRTFETIVPLRNAGWRPTA</sequence>
<proteinExistence type="predicted"/>
<evidence type="ECO:0000256" key="1">
    <source>
        <dbReference type="SAM" id="Phobius"/>
    </source>
</evidence>
<gene>
    <name evidence="2" type="ORF">LO55_3544</name>
</gene>
<dbReference type="AlphaFoldDB" id="A0A1S2N3V6"/>
<organism evidence="2 3">
    <name type="scientific">Massilia timonae</name>
    <dbReference type="NCBI Taxonomy" id="47229"/>
    <lineage>
        <taxon>Bacteria</taxon>
        <taxon>Pseudomonadati</taxon>
        <taxon>Pseudomonadota</taxon>
        <taxon>Betaproteobacteria</taxon>
        <taxon>Burkholderiales</taxon>
        <taxon>Oxalobacteraceae</taxon>
        <taxon>Telluria group</taxon>
        <taxon>Massilia</taxon>
    </lineage>
</organism>
<feature type="transmembrane region" description="Helical" evidence="1">
    <location>
        <begin position="12"/>
        <end position="32"/>
    </location>
</feature>
<dbReference type="Proteomes" id="UP000180246">
    <property type="component" value="Unassembled WGS sequence"/>
</dbReference>
<accession>A0A1S2N3V6</accession>
<protein>
    <recommendedName>
        <fullName evidence="4">Prepilin-type N-terminal cleavage/methylation domain protein</fullName>
    </recommendedName>
</protein>
<keyword evidence="1" id="KW-1133">Transmembrane helix</keyword>
<dbReference type="InterPro" id="IPR032092">
    <property type="entry name" value="PilW"/>
</dbReference>
<dbReference type="RefSeq" id="WP_071362443.1">
    <property type="nucleotide sequence ID" value="NZ_JRYB01000001.1"/>
</dbReference>
<keyword evidence="1" id="KW-0472">Membrane</keyword>
<dbReference type="EMBL" id="JRYB01000001">
    <property type="protein sequence ID" value="OIJ39758.1"/>
    <property type="molecule type" value="Genomic_DNA"/>
</dbReference>
<name>A0A1S2N3V6_9BURK</name>
<evidence type="ECO:0000313" key="3">
    <source>
        <dbReference type="Proteomes" id="UP000180246"/>
    </source>
</evidence>
<reference evidence="2 3" key="1">
    <citation type="submission" date="2014-10" db="EMBL/GenBank/DDBJ databases">
        <authorList>
            <person name="Seo M.-J."/>
            <person name="Seok Y.J."/>
            <person name="Cha I.-T."/>
        </authorList>
    </citation>
    <scope>NUCLEOTIDE SEQUENCE [LARGE SCALE GENOMIC DNA]</scope>
    <source>
        <strain evidence="2 3">NEU</strain>
    </source>
</reference>
<dbReference type="InterPro" id="IPR012902">
    <property type="entry name" value="N_methyl_site"/>
</dbReference>